<evidence type="ECO:0000256" key="2">
    <source>
        <dbReference type="ARBA" id="ARBA00022490"/>
    </source>
</evidence>
<feature type="compositionally biased region" description="Basic and acidic residues" evidence="4">
    <location>
        <begin position="421"/>
        <end position="435"/>
    </location>
</feature>
<keyword evidence="2" id="KW-0963">Cytoplasm</keyword>
<dbReference type="GO" id="GO:0005829">
    <property type="term" value="C:cytosol"/>
    <property type="evidence" value="ECO:0007669"/>
    <property type="project" value="TreeGrafter"/>
</dbReference>
<evidence type="ECO:0000256" key="3">
    <source>
        <dbReference type="ARBA" id="ARBA00022927"/>
    </source>
</evidence>
<comment type="subcellular location">
    <subcellularLocation>
        <location evidence="1">Cytoplasm</location>
    </subcellularLocation>
</comment>
<proteinExistence type="predicted"/>
<protein>
    <recommendedName>
        <fullName evidence="5">Importin-7/11-like TPR repeats domain-containing protein</fullName>
    </recommendedName>
</protein>
<dbReference type="InterPro" id="IPR011989">
    <property type="entry name" value="ARM-like"/>
</dbReference>
<feature type="region of interest" description="Disordered" evidence="4">
    <location>
        <begin position="772"/>
        <end position="797"/>
    </location>
</feature>
<dbReference type="Gene3D" id="1.25.10.10">
    <property type="entry name" value="Leucine-rich Repeat Variant"/>
    <property type="match status" value="3"/>
</dbReference>
<name>A0AAV8YZW6_9CUCU</name>
<feature type="region of interest" description="Disordered" evidence="4">
    <location>
        <begin position="379"/>
        <end position="435"/>
    </location>
</feature>
<feature type="region of interest" description="Disordered" evidence="4">
    <location>
        <begin position="452"/>
        <end position="472"/>
    </location>
</feature>
<dbReference type="PANTHER" id="PTHR10997:SF18">
    <property type="entry name" value="D-IMPORTIN 7_RANBP7"/>
    <property type="match status" value="1"/>
</dbReference>
<dbReference type="SUPFAM" id="SSF48371">
    <property type="entry name" value="ARM repeat"/>
    <property type="match status" value="2"/>
</dbReference>
<dbReference type="Pfam" id="PF25758">
    <property type="entry name" value="TPR_IPO11"/>
    <property type="match status" value="1"/>
</dbReference>
<comment type="caution">
    <text evidence="6">The sequence shown here is derived from an EMBL/GenBank/DDBJ whole genome shotgun (WGS) entry which is preliminary data.</text>
</comment>
<evidence type="ECO:0000256" key="1">
    <source>
        <dbReference type="ARBA" id="ARBA00004496"/>
    </source>
</evidence>
<accession>A0AAV8YZW6</accession>
<dbReference type="PANTHER" id="PTHR10997">
    <property type="entry name" value="IMPORTIN-7, 8, 11"/>
    <property type="match status" value="1"/>
</dbReference>
<keyword evidence="3" id="KW-0813">Transport</keyword>
<feature type="region of interest" description="Disordered" evidence="4">
    <location>
        <begin position="822"/>
        <end position="843"/>
    </location>
</feature>
<organism evidence="6 7">
    <name type="scientific">Aromia moschata</name>
    <dbReference type="NCBI Taxonomy" id="1265417"/>
    <lineage>
        <taxon>Eukaryota</taxon>
        <taxon>Metazoa</taxon>
        <taxon>Ecdysozoa</taxon>
        <taxon>Arthropoda</taxon>
        <taxon>Hexapoda</taxon>
        <taxon>Insecta</taxon>
        <taxon>Pterygota</taxon>
        <taxon>Neoptera</taxon>
        <taxon>Endopterygota</taxon>
        <taxon>Coleoptera</taxon>
        <taxon>Polyphaga</taxon>
        <taxon>Cucujiformia</taxon>
        <taxon>Chrysomeloidea</taxon>
        <taxon>Cerambycidae</taxon>
        <taxon>Cerambycinae</taxon>
        <taxon>Callichromatini</taxon>
        <taxon>Aromia</taxon>
    </lineage>
</organism>
<sequence>MIFRGRWTQIVDKISVYLSNPDPSGWHGSLLCLYQLVKNFEYKKAEERGPLHEAMNLLLPQLYQLEVRLLPDPSEQSVLLQKEGLKVYFALTQYILPLDLISKEAFAQWMEVCRQVVERAVPPAALQPDEDERPDLPWWKCKKWALHILYRMFERYGSPGHVTKEYNDFSEWYLQTFSAGILEVLLRVLDGYRGGHWVPPRVLQQTLNYLNQAVSHGHTWKILKPHMPAIIQDVLFPLMSYSAEDHELWTVDPHERLRRLRVSRHGGSDAPPLVLQETQGDASEDHGHAHPNTHQHSHGSPQRDGALHMVGSLADILLKKKMYRDQLDQLFIKYVFPAFTSDRGHMRARACWVLHYFAEFNFKQETVLIEAVNLDRTRPPLRQGSAREGGGRHSPPVHAELPGEGAQVHRAAGQADSPGAVDDHPGDGERGRHGRDAEVGVRIHSAACADRRGDMPALGHDLQPGTGHRRGSDEKAITAMGLLNTIETLLSVMDEQPEVMRLLEPTVLQVIAHVLQNAVQEFYEEVLALIYDLTSKQISPDMWKVFELLYQVSRGGDLGEGPVRYAEWLRKYTTRQLLQVFMKNGIDHFTDMMPALHNYITIDTAAFLSDEQRLLAIYNMCKEVFTKDCGEDPESYAAKLLEVVLLQCRKKIDQAAPMLVELAATRLLREVKTSELRTMCLQVLIAALYYDPQLLFSVLQKMPDFTNHFIKQWLHDTDCFLGIHDRKLCVLGLCTLISMPNKPPTLIEMAPKIVPSLILLFDGLKRAYAAKAAEAAEEEESESSEGGDRGSDEDEIDDQGQDYLENLSRRALAASGAQGMNISSTINDIDDTSDDDDSDFEPNEETVLESYTTPLDVEDCDVDEYQAFKQVMTAIQGQDPEWYNALTSNLNEQQLKTLGEVCVLAEQRAAARESKRIDQQGGYMFTQQAVPTSFKFGDANS</sequence>
<keyword evidence="3" id="KW-0653">Protein transport</keyword>
<feature type="region of interest" description="Disordered" evidence="4">
    <location>
        <begin position="263"/>
        <end position="305"/>
    </location>
</feature>
<evidence type="ECO:0000313" key="6">
    <source>
        <dbReference type="EMBL" id="KAJ8957540.1"/>
    </source>
</evidence>
<feature type="domain" description="Importin-7/11-like TPR repeats" evidence="5">
    <location>
        <begin position="580"/>
        <end position="765"/>
    </location>
</feature>
<feature type="compositionally biased region" description="Acidic residues" evidence="4">
    <location>
        <begin position="775"/>
        <end position="797"/>
    </location>
</feature>
<dbReference type="AlphaFoldDB" id="A0AAV8YZW6"/>
<feature type="compositionally biased region" description="Acidic residues" evidence="4">
    <location>
        <begin position="828"/>
        <end position="843"/>
    </location>
</feature>
<evidence type="ECO:0000313" key="7">
    <source>
        <dbReference type="Proteomes" id="UP001162162"/>
    </source>
</evidence>
<evidence type="ECO:0000259" key="5">
    <source>
        <dbReference type="Pfam" id="PF25758"/>
    </source>
</evidence>
<dbReference type="GO" id="GO:0006606">
    <property type="term" value="P:protein import into nucleus"/>
    <property type="evidence" value="ECO:0007669"/>
    <property type="project" value="TreeGrafter"/>
</dbReference>
<dbReference type="EMBL" id="JAPWTK010000022">
    <property type="protein sequence ID" value="KAJ8957540.1"/>
    <property type="molecule type" value="Genomic_DNA"/>
</dbReference>
<reference evidence="6" key="1">
    <citation type="journal article" date="2023" name="Insect Mol. Biol.">
        <title>Genome sequencing provides insights into the evolution of gene families encoding plant cell wall-degrading enzymes in longhorned beetles.</title>
        <authorList>
            <person name="Shin N.R."/>
            <person name="Okamura Y."/>
            <person name="Kirsch R."/>
            <person name="Pauchet Y."/>
        </authorList>
    </citation>
    <scope>NUCLEOTIDE SEQUENCE</scope>
    <source>
        <strain evidence="6">AMC_N1</strain>
    </source>
</reference>
<dbReference type="GO" id="GO:0005635">
    <property type="term" value="C:nuclear envelope"/>
    <property type="evidence" value="ECO:0007669"/>
    <property type="project" value="TreeGrafter"/>
</dbReference>
<evidence type="ECO:0000256" key="4">
    <source>
        <dbReference type="SAM" id="MobiDB-lite"/>
    </source>
</evidence>
<gene>
    <name evidence="6" type="ORF">NQ318_020579</name>
</gene>
<dbReference type="Proteomes" id="UP001162162">
    <property type="component" value="Unassembled WGS sequence"/>
</dbReference>
<dbReference type="InterPro" id="IPR016024">
    <property type="entry name" value="ARM-type_fold"/>
</dbReference>
<keyword evidence="7" id="KW-1185">Reference proteome</keyword>
<dbReference type="InterPro" id="IPR058669">
    <property type="entry name" value="TPR_IPO7/11-like"/>
</dbReference>